<dbReference type="InterPro" id="IPR002018">
    <property type="entry name" value="CarbesteraseB"/>
</dbReference>
<evidence type="ECO:0000256" key="5">
    <source>
        <dbReference type="RuleBase" id="RU361235"/>
    </source>
</evidence>
<reference evidence="7 8" key="1">
    <citation type="journal article" date="2017" name="Gigascience">
        <title>Genome sequence of the small brown planthopper, Laodelphax striatellus.</title>
        <authorList>
            <person name="Zhu J."/>
            <person name="Jiang F."/>
            <person name="Wang X."/>
            <person name="Yang P."/>
            <person name="Bao Y."/>
            <person name="Zhao W."/>
            <person name="Wang W."/>
            <person name="Lu H."/>
            <person name="Wang Q."/>
            <person name="Cui N."/>
            <person name="Li J."/>
            <person name="Chen X."/>
            <person name="Luo L."/>
            <person name="Yu J."/>
            <person name="Kang L."/>
            <person name="Cui F."/>
        </authorList>
    </citation>
    <scope>NUCLEOTIDE SEQUENCE [LARGE SCALE GENOMIC DNA]</scope>
    <source>
        <strain evidence="7">Lst14</strain>
    </source>
</reference>
<comment type="similarity">
    <text evidence="1 5">Belongs to the type-B carboxylesterase/lipase family.</text>
</comment>
<dbReference type="Pfam" id="PF00135">
    <property type="entry name" value="COesterase"/>
    <property type="match status" value="1"/>
</dbReference>
<dbReference type="SMR" id="A0A482XFI0"/>
<protein>
    <recommendedName>
        <fullName evidence="5">Carboxylic ester hydrolase</fullName>
        <ecNumber evidence="5">3.1.1.-</ecNumber>
    </recommendedName>
</protein>
<evidence type="ECO:0000256" key="3">
    <source>
        <dbReference type="ARBA" id="ARBA00022801"/>
    </source>
</evidence>
<dbReference type="Gene3D" id="3.40.50.1820">
    <property type="entry name" value="alpha/beta hydrolase"/>
    <property type="match status" value="1"/>
</dbReference>
<evidence type="ECO:0000313" key="8">
    <source>
        <dbReference type="Proteomes" id="UP000291343"/>
    </source>
</evidence>
<comment type="caution">
    <text evidence="7">The sequence shown here is derived from an EMBL/GenBank/DDBJ whole genome shotgun (WGS) entry which is preliminary data.</text>
</comment>
<dbReference type="STRING" id="195883.A0A482XFI0"/>
<dbReference type="AlphaFoldDB" id="A0A482XFI0"/>
<keyword evidence="8" id="KW-1185">Reference proteome</keyword>
<dbReference type="InterPro" id="IPR019826">
    <property type="entry name" value="Carboxylesterase_B_AS"/>
</dbReference>
<keyword evidence="2" id="KW-0719">Serine esterase</keyword>
<organism evidence="7 8">
    <name type="scientific">Laodelphax striatellus</name>
    <name type="common">Small brown planthopper</name>
    <name type="synonym">Delphax striatella</name>
    <dbReference type="NCBI Taxonomy" id="195883"/>
    <lineage>
        <taxon>Eukaryota</taxon>
        <taxon>Metazoa</taxon>
        <taxon>Ecdysozoa</taxon>
        <taxon>Arthropoda</taxon>
        <taxon>Hexapoda</taxon>
        <taxon>Insecta</taxon>
        <taxon>Pterygota</taxon>
        <taxon>Neoptera</taxon>
        <taxon>Paraneoptera</taxon>
        <taxon>Hemiptera</taxon>
        <taxon>Auchenorrhyncha</taxon>
        <taxon>Fulgoroidea</taxon>
        <taxon>Delphacidae</taxon>
        <taxon>Criomorphinae</taxon>
        <taxon>Laodelphax</taxon>
    </lineage>
</organism>
<dbReference type="InParanoid" id="A0A482XFI0"/>
<dbReference type="PANTHER" id="PTHR43142">
    <property type="entry name" value="CARBOXYLIC ESTER HYDROLASE"/>
    <property type="match status" value="1"/>
</dbReference>
<name>A0A482XFI0_LAOST</name>
<keyword evidence="3 5" id="KW-0378">Hydrolase</keyword>
<evidence type="ECO:0000256" key="2">
    <source>
        <dbReference type="ARBA" id="ARBA00022487"/>
    </source>
</evidence>
<dbReference type="PANTHER" id="PTHR43142:SF1">
    <property type="entry name" value="CARBOXYLIC ESTER HYDROLASE"/>
    <property type="match status" value="1"/>
</dbReference>
<evidence type="ECO:0000256" key="4">
    <source>
        <dbReference type="ARBA" id="ARBA00023180"/>
    </source>
</evidence>
<proteinExistence type="inferred from homology"/>
<sequence>MMVARPNLDGSSEMSVSSAPMAPVPVNGWKGVLIATRDAPVCPQIGGERVGPNDEDCLYLNVYSKQLDGRYPVIVYFHPGAFFSMTGASYWYGPDYLLSEDIVLVTINYRLDALGFLSTGDGEAEGNNGLKDQVAAMRWVHSHISKFGGDPNSVTLAGYSAGSASAFYHMLSPMSRGPGCLKNSRQVTSETLN</sequence>
<dbReference type="PROSITE" id="PS00122">
    <property type="entry name" value="CARBOXYLESTERASE_B_1"/>
    <property type="match status" value="1"/>
</dbReference>
<dbReference type="GO" id="GO:0052689">
    <property type="term" value="F:carboxylic ester hydrolase activity"/>
    <property type="evidence" value="ECO:0007669"/>
    <property type="project" value="UniProtKB-KW"/>
</dbReference>
<dbReference type="SUPFAM" id="SSF53474">
    <property type="entry name" value="alpha/beta-Hydrolases"/>
    <property type="match status" value="1"/>
</dbReference>
<dbReference type="Proteomes" id="UP000291343">
    <property type="component" value="Unassembled WGS sequence"/>
</dbReference>
<evidence type="ECO:0000259" key="6">
    <source>
        <dbReference type="Pfam" id="PF00135"/>
    </source>
</evidence>
<accession>A0A482XFI0</accession>
<keyword evidence="4" id="KW-0325">Glycoprotein</keyword>
<evidence type="ECO:0000256" key="1">
    <source>
        <dbReference type="ARBA" id="ARBA00005964"/>
    </source>
</evidence>
<dbReference type="InterPro" id="IPR029058">
    <property type="entry name" value="AB_hydrolase_fold"/>
</dbReference>
<evidence type="ECO:0000313" key="7">
    <source>
        <dbReference type="EMBL" id="RZF44636.1"/>
    </source>
</evidence>
<dbReference type="EMBL" id="QKKF02010319">
    <property type="protein sequence ID" value="RZF44636.1"/>
    <property type="molecule type" value="Genomic_DNA"/>
</dbReference>
<dbReference type="OrthoDB" id="6627123at2759"/>
<feature type="domain" description="Carboxylesterase type B" evidence="6">
    <location>
        <begin position="22"/>
        <end position="177"/>
    </location>
</feature>
<gene>
    <name evidence="7" type="ORF">LSTR_LSTR000588</name>
</gene>
<dbReference type="EC" id="3.1.1.-" evidence="5"/>